<dbReference type="InterPro" id="IPR036068">
    <property type="entry name" value="Nicotinate_pribotase-like_C"/>
</dbReference>
<comment type="caution">
    <text evidence="12">The sequence shown here is derived from an EMBL/GenBank/DDBJ whole genome shotgun (WGS) entry which is preliminary data.</text>
</comment>
<dbReference type="RefSeq" id="WP_229159809.1">
    <property type="nucleotide sequence ID" value="NZ_JAJEWP010000002.1"/>
</dbReference>
<name>A0ABS8GB69_9ALTE</name>
<comment type="similarity">
    <text evidence="3 9">Belongs to the NadC/ModD family.</text>
</comment>
<evidence type="ECO:0000256" key="4">
    <source>
        <dbReference type="ARBA" id="ARBA00011944"/>
    </source>
</evidence>
<evidence type="ECO:0000256" key="2">
    <source>
        <dbReference type="ARBA" id="ARBA00004893"/>
    </source>
</evidence>
<dbReference type="EC" id="2.4.2.19" evidence="4"/>
<evidence type="ECO:0000256" key="6">
    <source>
        <dbReference type="ARBA" id="ARBA00022676"/>
    </source>
</evidence>
<dbReference type="InterPro" id="IPR004393">
    <property type="entry name" value="NadC"/>
</dbReference>
<dbReference type="Gene3D" id="3.90.1170.20">
    <property type="entry name" value="Quinolinate phosphoribosyl transferase, N-terminal domain"/>
    <property type="match status" value="1"/>
</dbReference>
<dbReference type="EMBL" id="JAJEWP010000002">
    <property type="protein sequence ID" value="MCC2616471.1"/>
    <property type="molecule type" value="Genomic_DNA"/>
</dbReference>
<evidence type="ECO:0000313" key="12">
    <source>
        <dbReference type="EMBL" id="MCC2616471.1"/>
    </source>
</evidence>
<evidence type="ECO:0000256" key="1">
    <source>
        <dbReference type="ARBA" id="ARBA00003237"/>
    </source>
</evidence>
<dbReference type="Gene3D" id="3.20.20.70">
    <property type="entry name" value="Aldolase class I"/>
    <property type="match status" value="1"/>
</dbReference>
<dbReference type="InterPro" id="IPR013785">
    <property type="entry name" value="Aldolase_TIM"/>
</dbReference>
<comment type="function">
    <text evidence="1">Involved in the catabolism of quinolinic acid (QA).</text>
</comment>
<dbReference type="PANTHER" id="PTHR32179">
    <property type="entry name" value="NICOTINATE-NUCLEOTIDE PYROPHOSPHORYLASE [CARBOXYLATING]"/>
    <property type="match status" value="1"/>
</dbReference>
<keyword evidence="7 9" id="KW-0808">Transferase</keyword>
<dbReference type="InterPro" id="IPR027277">
    <property type="entry name" value="NadC/ModD"/>
</dbReference>
<protein>
    <recommendedName>
        <fullName evidence="4">nicotinate-nucleotide diphosphorylase (carboxylating)</fullName>
        <ecNumber evidence="4">2.4.2.19</ecNumber>
    </recommendedName>
    <alternativeName>
        <fullName evidence="8">Quinolinate phosphoribosyltransferase [decarboxylating]</fullName>
    </alternativeName>
</protein>
<keyword evidence="13" id="KW-1185">Reference proteome</keyword>
<dbReference type="PANTHER" id="PTHR32179:SF3">
    <property type="entry name" value="NICOTINATE-NUCLEOTIDE PYROPHOSPHORYLASE [CARBOXYLATING]"/>
    <property type="match status" value="1"/>
</dbReference>
<evidence type="ECO:0000256" key="5">
    <source>
        <dbReference type="ARBA" id="ARBA00022642"/>
    </source>
</evidence>
<evidence type="ECO:0000313" key="13">
    <source>
        <dbReference type="Proteomes" id="UP001520878"/>
    </source>
</evidence>
<comment type="pathway">
    <text evidence="2">Cofactor biosynthesis; NAD(+) biosynthesis; nicotinate D-ribonucleotide from quinolinate: step 1/1.</text>
</comment>
<accession>A0ABS8GB69</accession>
<dbReference type="InterPro" id="IPR037128">
    <property type="entry name" value="Quinolinate_PRibosylTase_N_sf"/>
</dbReference>
<dbReference type="Pfam" id="PF02749">
    <property type="entry name" value="QRPTase_N"/>
    <property type="match status" value="1"/>
</dbReference>
<dbReference type="SUPFAM" id="SSF51690">
    <property type="entry name" value="Nicotinate/Quinolinate PRTase C-terminal domain-like"/>
    <property type="match status" value="1"/>
</dbReference>
<evidence type="ECO:0000259" key="10">
    <source>
        <dbReference type="Pfam" id="PF01729"/>
    </source>
</evidence>
<feature type="domain" description="Quinolinate phosphoribosyl transferase N-terminal" evidence="11">
    <location>
        <begin position="27"/>
        <end position="111"/>
    </location>
</feature>
<dbReference type="CDD" id="cd01572">
    <property type="entry name" value="QPRTase"/>
    <property type="match status" value="1"/>
</dbReference>
<proteinExistence type="inferred from homology"/>
<dbReference type="SUPFAM" id="SSF54675">
    <property type="entry name" value="Nicotinate/Quinolinate PRTase N-terminal domain-like"/>
    <property type="match status" value="1"/>
</dbReference>
<dbReference type="NCBIfam" id="TIGR00078">
    <property type="entry name" value="nadC"/>
    <property type="match status" value="1"/>
</dbReference>
<sequence>MQSEAIRNEVTQALLEDLGGTLEPGADITAQLIPAQHTVTARVITREPCILAGQAWATASFELIDDTLDIQWQANDGDALAANDTLFTVTGSARHILTAERTALNYLQTLSATATQTAAYVKLLDGSGITLLDTRKTLPGMRMAQKHAVRCGGGQNHRVGLYDAYLIKENHIMACGSIDAAVTQARQLNPGKPVEVEVETLDELAQAIAANADIVMLDNFTLDNLHKAVAMAKGRCKLEVSGNITDQRLQELRTTGVDFISSGALTKNVQAIDLSMRIVDK</sequence>
<gene>
    <name evidence="12" type="primary">nadC</name>
    <name evidence="12" type="ORF">LJ739_09485</name>
</gene>
<evidence type="ECO:0000259" key="11">
    <source>
        <dbReference type="Pfam" id="PF02749"/>
    </source>
</evidence>
<keyword evidence="5" id="KW-0662">Pyridine nucleotide biosynthesis</keyword>
<keyword evidence="6 9" id="KW-0328">Glycosyltransferase</keyword>
<evidence type="ECO:0000256" key="9">
    <source>
        <dbReference type="PIRNR" id="PIRNR006250"/>
    </source>
</evidence>
<evidence type="ECO:0000256" key="3">
    <source>
        <dbReference type="ARBA" id="ARBA00009400"/>
    </source>
</evidence>
<dbReference type="InterPro" id="IPR022412">
    <property type="entry name" value="Quinolinate_PRibosylTrfase_N"/>
</dbReference>
<organism evidence="12 13">
    <name type="scientific">Fluctibacter halophilus</name>
    <dbReference type="NCBI Taxonomy" id="226011"/>
    <lineage>
        <taxon>Bacteria</taxon>
        <taxon>Pseudomonadati</taxon>
        <taxon>Pseudomonadota</taxon>
        <taxon>Gammaproteobacteria</taxon>
        <taxon>Alteromonadales</taxon>
        <taxon>Alteromonadaceae</taxon>
        <taxon>Fluctibacter</taxon>
    </lineage>
</organism>
<evidence type="ECO:0000256" key="8">
    <source>
        <dbReference type="ARBA" id="ARBA00033102"/>
    </source>
</evidence>
<dbReference type="GO" id="GO:0004514">
    <property type="term" value="F:nicotinate-nucleotide diphosphorylase (carboxylating) activity"/>
    <property type="evidence" value="ECO:0007669"/>
    <property type="project" value="UniProtKB-EC"/>
</dbReference>
<reference evidence="12 13" key="1">
    <citation type="submission" date="2021-10" db="EMBL/GenBank/DDBJ databases">
        <title>Draft genome of Aestuariibacter halophilus JC2043.</title>
        <authorList>
            <person name="Emsley S.A."/>
            <person name="Pfannmuller K.M."/>
            <person name="Ushijima B."/>
            <person name="Saw J.H."/>
            <person name="Videau P."/>
        </authorList>
    </citation>
    <scope>NUCLEOTIDE SEQUENCE [LARGE SCALE GENOMIC DNA]</scope>
    <source>
        <strain evidence="12 13">JC2043</strain>
    </source>
</reference>
<feature type="domain" description="Quinolinate phosphoribosyl transferase C-terminal" evidence="10">
    <location>
        <begin position="114"/>
        <end position="277"/>
    </location>
</feature>
<evidence type="ECO:0000256" key="7">
    <source>
        <dbReference type="ARBA" id="ARBA00022679"/>
    </source>
</evidence>
<dbReference type="PIRSF" id="PIRSF006250">
    <property type="entry name" value="NadC_ModD"/>
    <property type="match status" value="1"/>
</dbReference>
<dbReference type="Pfam" id="PF01729">
    <property type="entry name" value="QRPTase_C"/>
    <property type="match status" value="1"/>
</dbReference>
<dbReference type="InterPro" id="IPR002638">
    <property type="entry name" value="Quinolinate_PRibosylTrfase_C"/>
</dbReference>
<dbReference type="Proteomes" id="UP001520878">
    <property type="component" value="Unassembled WGS sequence"/>
</dbReference>